<protein>
    <recommendedName>
        <fullName evidence="7">Ras-GEF domain-containing protein</fullName>
    </recommendedName>
</protein>
<dbReference type="PROSITE" id="PS50212">
    <property type="entry name" value="RASGEF_NTER"/>
    <property type="match status" value="1"/>
</dbReference>
<dbReference type="GO" id="GO:0005085">
    <property type="term" value="F:guanyl-nucleotide exchange factor activity"/>
    <property type="evidence" value="ECO:0007669"/>
    <property type="project" value="UniProtKB-KW"/>
</dbReference>
<organism evidence="6">
    <name type="scientific">Arcella intermedia</name>
    <dbReference type="NCBI Taxonomy" id="1963864"/>
    <lineage>
        <taxon>Eukaryota</taxon>
        <taxon>Amoebozoa</taxon>
        <taxon>Tubulinea</taxon>
        <taxon>Elardia</taxon>
        <taxon>Arcellinida</taxon>
        <taxon>Sphaerothecina</taxon>
        <taxon>Arcellidae</taxon>
        <taxon>Arcella</taxon>
    </lineage>
</organism>
<dbReference type="InterPro" id="IPR008937">
    <property type="entry name" value="Ras-like_GEF"/>
</dbReference>
<dbReference type="PROSITE" id="PS50009">
    <property type="entry name" value="RASGEF_CAT"/>
    <property type="match status" value="1"/>
</dbReference>
<dbReference type="GO" id="GO:0005886">
    <property type="term" value="C:plasma membrane"/>
    <property type="evidence" value="ECO:0007669"/>
    <property type="project" value="TreeGrafter"/>
</dbReference>
<feature type="domain" description="N-terminal Ras-GEF" evidence="5">
    <location>
        <begin position="424"/>
        <end position="545"/>
    </location>
</feature>
<sequence>MVTSSSSPLDATEIASVIEKQGVVLTELFLNSFEKKGKKLKDTKGSLTKTQSKKNTTSSSPPIIERTKAPAFSSEIRSIIPTPRRPGKKPKARSGTFPESEEEVEVVVHGKKSGEPKSVDSSRRKSTSRKSRSSSLSGIPGTEYYVNNILLLIETFAPEEWSSSSAEIKAQLKGNINYQFSSFLEEITNSQPTTKSKNHRRISKRSTESLKSLETESIINNVSLTLGSSTLKIIERISKLMSLYKDLKEKKDLPSIEQIKQDLLEEIKKTVHSLEEIQTLFPWIDSIYPDISKIGDDFSVESLPLKEEEIKRGQCFNLLKTQILNYIQLRTERLFSNITSILTMLGNNSFEENQLLGLVVLSYTLSVRSCCMEMMIAVETLLYTEQISEKRIMPKYSAKKLKTNSLPLARIESPEEVSDSSSGEQDIYRPGTLGDVIVRLTSNYDETLSRAFIFGYRAVCTPSELVEKLMERYDTLTPKEMKMKRDIGQIKRGTLQVMALWIKLDFYNISNKIINQISLFVKQNLLKDNFPEFAKIIFDLLQGKGRFEVKEVKLPFSLPLYDFPDFYPQHFLLFSKAKVVAEQLTIYDLEYYRKIEPRELVGLKWDRKSQQIFSSNVVELLHRANRISHWVSSCILFNEKLSDRVKVLKKIIKIGSALYNLENYNSLMGIIAGINMAPTTRLKHTFALLPKKSTEELNNLCQYQDPTGSFKFLRNSLKSNQQTTLIPYLGIYLSDLTMLEENANATQQQLINVHKHHLLGTTISELLSYQQNTPPTLEKKEPIFSFLYDIPSLPAERLYNLSLMREPREN</sequence>
<reference evidence="6" key="1">
    <citation type="journal article" date="2020" name="J. Eukaryot. Microbiol.">
        <title>De novo Sequencing, Assembly and Annotation of the Transcriptome for the Free-Living Testate Amoeba Arcella intermedia.</title>
        <authorList>
            <person name="Ribeiro G.M."/>
            <person name="Porfirio-Sousa A.L."/>
            <person name="Maurer-Alcala X.X."/>
            <person name="Katz L.A."/>
            <person name="Lahr D.J.G."/>
        </authorList>
    </citation>
    <scope>NUCLEOTIDE SEQUENCE</scope>
</reference>
<dbReference type="CDD" id="cd00155">
    <property type="entry name" value="RasGEF"/>
    <property type="match status" value="1"/>
</dbReference>
<evidence type="ECO:0000256" key="3">
    <source>
        <dbReference type="SAM" id="MobiDB-lite"/>
    </source>
</evidence>
<accession>A0A6B2KY60</accession>
<dbReference type="InterPro" id="IPR023578">
    <property type="entry name" value="Ras_GEF_dom_sf"/>
</dbReference>
<evidence type="ECO:0000259" key="4">
    <source>
        <dbReference type="PROSITE" id="PS50009"/>
    </source>
</evidence>
<evidence type="ECO:0008006" key="7">
    <source>
        <dbReference type="Google" id="ProtNLM"/>
    </source>
</evidence>
<feature type="domain" description="Ras-GEF" evidence="4">
    <location>
        <begin position="576"/>
        <end position="808"/>
    </location>
</feature>
<evidence type="ECO:0000256" key="1">
    <source>
        <dbReference type="ARBA" id="ARBA00022658"/>
    </source>
</evidence>
<dbReference type="EMBL" id="GIBP01000618">
    <property type="protein sequence ID" value="NDV29587.1"/>
    <property type="molecule type" value="Transcribed_RNA"/>
</dbReference>
<dbReference type="InterPro" id="IPR001895">
    <property type="entry name" value="RASGEF_cat_dom"/>
</dbReference>
<dbReference type="AlphaFoldDB" id="A0A6B2KY60"/>
<dbReference type="PANTHER" id="PTHR23113:SF366">
    <property type="entry name" value="RAS GUANINE NUCLEOTIDE EXCHANGE FACTOR R"/>
    <property type="match status" value="1"/>
</dbReference>
<name>A0A6B2KY60_9EUKA</name>
<dbReference type="GO" id="GO:0007265">
    <property type="term" value="P:Ras protein signal transduction"/>
    <property type="evidence" value="ECO:0007669"/>
    <property type="project" value="TreeGrafter"/>
</dbReference>
<dbReference type="Gene3D" id="1.10.840.10">
    <property type="entry name" value="Ras guanine-nucleotide exchange factors catalytic domain"/>
    <property type="match status" value="1"/>
</dbReference>
<dbReference type="InterPro" id="IPR000651">
    <property type="entry name" value="Ras-like_Gua-exchang_fac_N"/>
</dbReference>
<feature type="compositionally biased region" description="Low complexity" evidence="3">
    <location>
        <begin position="45"/>
        <end position="60"/>
    </location>
</feature>
<dbReference type="SMART" id="SM00147">
    <property type="entry name" value="RasGEF"/>
    <property type="match status" value="1"/>
</dbReference>
<dbReference type="Pfam" id="PF00617">
    <property type="entry name" value="RasGEF"/>
    <property type="match status" value="1"/>
</dbReference>
<evidence type="ECO:0000256" key="2">
    <source>
        <dbReference type="PROSITE-ProRule" id="PRU00168"/>
    </source>
</evidence>
<proteinExistence type="predicted"/>
<keyword evidence="1 2" id="KW-0344">Guanine-nucleotide releasing factor</keyword>
<dbReference type="InterPro" id="IPR036964">
    <property type="entry name" value="RASGEF_cat_dom_sf"/>
</dbReference>
<evidence type="ECO:0000259" key="5">
    <source>
        <dbReference type="PROSITE" id="PS50212"/>
    </source>
</evidence>
<feature type="region of interest" description="Disordered" evidence="3">
    <location>
        <begin position="39"/>
        <end position="137"/>
    </location>
</feature>
<evidence type="ECO:0000313" key="6">
    <source>
        <dbReference type="EMBL" id="NDV29587.1"/>
    </source>
</evidence>
<dbReference type="PANTHER" id="PTHR23113">
    <property type="entry name" value="GUANINE NUCLEOTIDE EXCHANGE FACTOR"/>
    <property type="match status" value="1"/>
</dbReference>
<dbReference type="Gene3D" id="1.20.870.10">
    <property type="entry name" value="Son of sevenless (SoS) protein Chain: S domain 1"/>
    <property type="match status" value="1"/>
</dbReference>
<feature type="compositionally biased region" description="Basic and acidic residues" evidence="3">
    <location>
        <begin position="106"/>
        <end position="123"/>
    </location>
</feature>
<dbReference type="SUPFAM" id="SSF48366">
    <property type="entry name" value="Ras GEF"/>
    <property type="match status" value="1"/>
</dbReference>
<dbReference type="Pfam" id="PF00618">
    <property type="entry name" value="RasGEF_N"/>
    <property type="match status" value="1"/>
</dbReference>